<dbReference type="STRING" id="407821.A0A087UN93"/>
<reference evidence="2 3" key="1">
    <citation type="submission" date="2013-11" db="EMBL/GenBank/DDBJ databases">
        <title>Genome sequencing of Stegodyphus mimosarum.</title>
        <authorList>
            <person name="Bechsgaard J."/>
        </authorList>
    </citation>
    <scope>NUCLEOTIDE SEQUENCE [LARGE SCALE GENOMIC DNA]</scope>
</reference>
<dbReference type="Pfam" id="PF00651">
    <property type="entry name" value="BTB"/>
    <property type="match status" value="1"/>
</dbReference>
<dbReference type="InterPro" id="IPR011333">
    <property type="entry name" value="SKP1/BTB/POZ_sf"/>
</dbReference>
<dbReference type="Proteomes" id="UP000054359">
    <property type="component" value="Unassembled WGS sequence"/>
</dbReference>
<name>A0A087UN93_STEMI</name>
<keyword evidence="3" id="KW-1185">Reference proteome</keyword>
<dbReference type="PANTHER" id="PTHR45774">
    <property type="entry name" value="BTB/POZ DOMAIN-CONTAINING"/>
    <property type="match status" value="1"/>
</dbReference>
<dbReference type="OMA" id="GITFEIC"/>
<evidence type="ECO:0000259" key="1">
    <source>
        <dbReference type="PROSITE" id="PS50097"/>
    </source>
</evidence>
<dbReference type="Gene3D" id="1.25.40.420">
    <property type="match status" value="1"/>
</dbReference>
<dbReference type="PROSITE" id="PS50097">
    <property type="entry name" value="BTB"/>
    <property type="match status" value="1"/>
</dbReference>
<dbReference type="Gene3D" id="3.30.710.10">
    <property type="entry name" value="Potassium Channel Kv1.1, Chain A"/>
    <property type="match status" value="1"/>
</dbReference>
<dbReference type="OrthoDB" id="6434255at2759"/>
<accession>A0A087UN93</accession>
<organism evidence="2 3">
    <name type="scientific">Stegodyphus mimosarum</name>
    <name type="common">African social velvet spider</name>
    <dbReference type="NCBI Taxonomy" id="407821"/>
    <lineage>
        <taxon>Eukaryota</taxon>
        <taxon>Metazoa</taxon>
        <taxon>Ecdysozoa</taxon>
        <taxon>Arthropoda</taxon>
        <taxon>Chelicerata</taxon>
        <taxon>Arachnida</taxon>
        <taxon>Araneae</taxon>
        <taxon>Araneomorphae</taxon>
        <taxon>Entelegynae</taxon>
        <taxon>Eresoidea</taxon>
        <taxon>Eresidae</taxon>
        <taxon>Stegodyphus</taxon>
    </lineage>
</organism>
<dbReference type="Pfam" id="PF07707">
    <property type="entry name" value="BACK"/>
    <property type="match status" value="1"/>
</dbReference>
<feature type="non-terminal residue" evidence="2">
    <location>
        <position position="419"/>
    </location>
</feature>
<protein>
    <submittedName>
        <fullName evidence="2">BTB/POZ domain-containing protein 6</fullName>
    </submittedName>
</protein>
<proteinExistence type="predicted"/>
<feature type="domain" description="BTB" evidence="1">
    <location>
        <begin position="12"/>
        <end position="83"/>
    </location>
</feature>
<dbReference type="EMBL" id="KK120692">
    <property type="protein sequence ID" value="KFM78832.1"/>
    <property type="molecule type" value="Genomic_DNA"/>
</dbReference>
<dbReference type="PANTHER" id="PTHR45774:SF3">
    <property type="entry name" value="BTB (POZ) DOMAIN-CONTAINING 2B-RELATED"/>
    <property type="match status" value="1"/>
</dbReference>
<evidence type="ECO:0000313" key="2">
    <source>
        <dbReference type="EMBL" id="KFM78832.1"/>
    </source>
</evidence>
<sequence>MSSDLVLSERLSDVVLKVRHDGFSWRLPAHSLLLNSRSSTFRGMLEDVSSDENPSAITIVGMEPETALSLLRYMYGDEHPTDVTADLLVAAQRYCLPHLREHLEVQLLPNLTVVQACDIVEGLEYRQQNDENCPVKMACWAKMEKHALRIFATDLVLQLSRSTLIRLLESDELNIPDEAYAFWGVWRWGRKLCCKSNRPLTEESVASFLDDLLVLMRCSSLRRRNGIPEIALKRFSRCLCRRSRYSSPQDSLEECTSFRTCGHWEDVIQPKRGEKGTLCLQMSFDREVMLVGITLEICATGMSESFIRIFKETDGSEILRQRICWNRCTQRKLSTSGDYESWHESDLILHEALFLAPSEIYSIYLYGCTDPFNLPCVSVTNRRRRVGQAFATLHGQETLAIRELHIVTDAKATWGTRCC</sequence>
<dbReference type="AlphaFoldDB" id="A0A087UN93"/>
<dbReference type="SMART" id="SM00225">
    <property type="entry name" value="BTB"/>
    <property type="match status" value="1"/>
</dbReference>
<gene>
    <name evidence="2" type="ORF">X975_14547</name>
</gene>
<dbReference type="SUPFAM" id="SSF54695">
    <property type="entry name" value="POZ domain"/>
    <property type="match status" value="1"/>
</dbReference>
<dbReference type="InterPro" id="IPR000210">
    <property type="entry name" value="BTB/POZ_dom"/>
</dbReference>
<evidence type="ECO:0000313" key="3">
    <source>
        <dbReference type="Proteomes" id="UP000054359"/>
    </source>
</evidence>
<dbReference type="InterPro" id="IPR011705">
    <property type="entry name" value="BACK"/>
</dbReference>